<protein>
    <recommendedName>
        <fullName evidence="3">DUF493 domain-containing protein</fullName>
    </recommendedName>
</protein>
<organism evidence="1 2">
    <name type="scientific">Stephanodiscus triporus</name>
    <dbReference type="NCBI Taxonomy" id="2934178"/>
    <lineage>
        <taxon>Eukaryota</taxon>
        <taxon>Sar</taxon>
        <taxon>Stramenopiles</taxon>
        <taxon>Ochrophyta</taxon>
        <taxon>Bacillariophyta</taxon>
        <taxon>Coscinodiscophyceae</taxon>
        <taxon>Thalassiosirophycidae</taxon>
        <taxon>Stephanodiscales</taxon>
        <taxon>Stephanodiscaceae</taxon>
        <taxon>Stephanodiscus</taxon>
    </lineage>
</organism>
<comment type="caution">
    <text evidence="1">The sequence shown here is derived from an EMBL/GenBank/DDBJ whole genome shotgun (WGS) entry which is preliminary data.</text>
</comment>
<dbReference type="Gene3D" id="3.30.70.260">
    <property type="match status" value="1"/>
</dbReference>
<dbReference type="InterPro" id="IPR027471">
    <property type="entry name" value="YbeD-like_sf"/>
</dbReference>
<dbReference type="Proteomes" id="UP001530315">
    <property type="component" value="Unassembled WGS sequence"/>
</dbReference>
<dbReference type="InterPro" id="IPR007454">
    <property type="entry name" value="UPF0250_YbeD-like"/>
</dbReference>
<dbReference type="Pfam" id="PF04359">
    <property type="entry name" value="DUF493"/>
    <property type="match status" value="1"/>
</dbReference>
<dbReference type="EMBL" id="JALLAZ020000922">
    <property type="protein sequence ID" value="KAL3784626.1"/>
    <property type="molecule type" value="Genomic_DNA"/>
</dbReference>
<reference evidence="1 2" key="1">
    <citation type="submission" date="2024-10" db="EMBL/GenBank/DDBJ databases">
        <title>Updated reference genomes for cyclostephanoid diatoms.</title>
        <authorList>
            <person name="Roberts W.R."/>
            <person name="Alverson A.J."/>
        </authorList>
    </citation>
    <scope>NUCLEOTIDE SEQUENCE [LARGE SCALE GENOMIC DNA]</scope>
    <source>
        <strain evidence="1 2">AJA276-08</strain>
    </source>
</reference>
<evidence type="ECO:0000313" key="1">
    <source>
        <dbReference type="EMBL" id="KAL3784626.1"/>
    </source>
</evidence>
<evidence type="ECO:0000313" key="2">
    <source>
        <dbReference type="Proteomes" id="UP001530315"/>
    </source>
</evidence>
<evidence type="ECO:0008006" key="3">
    <source>
        <dbReference type="Google" id="ProtNLM"/>
    </source>
</evidence>
<name>A0ABD3PBC6_9STRA</name>
<gene>
    <name evidence="1" type="ORF">ACHAW5_003427</name>
</gene>
<accession>A0ABD3PBC6</accession>
<keyword evidence="2" id="KW-1185">Reference proteome</keyword>
<dbReference type="SUPFAM" id="SSF117991">
    <property type="entry name" value="YbeD/HP0495-like"/>
    <property type="match status" value="1"/>
</dbReference>
<dbReference type="AlphaFoldDB" id="A0ABD3PBC6"/>
<sequence>MKIVGRDEDDEGAFAPEMVRLVARSCGVDASVVEHTERRNGKWTSVTVHAPVRDADMLYGLYESVDKDPRVKFKF</sequence>
<proteinExistence type="predicted"/>